<feature type="domain" description="CRAL-TRIO" evidence="1">
    <location>
        <begin position="91"/>
        <end position="268"/>
    </location>
</feature>
<sequence length="419" mass="48644">MTKGPSTPFGEALSAESMQLVHELRARVRMDVIPSNYDTDFNLYRWIMAAERLHRSSQDVIDTAEKALRNHLRYRRALQLDSISLPTWDDMPLYSRRLMPKGQIQSTTDSSNRLLWFIDYASISVESIAHTLRTSEMCRFQFWQFERMLQAVNEQEKRSGKLSSLRNIIDMTGYEINPFTMLFVSSGTMAYYTQLFHYEHYPELLTPVEMVNIARWIHVPYRLARTMMPSGFADRFRLHDGNFLPTLLKEISVEHIPLTLGGQADITTAPAIKVVEADYWRPSENDPSLDEMESLHVNARRRKMIPVNVSKAGTRIAWYFHTDADIYFGVFYQPDGDQGKVKDLDALEMCYPWYKMAARLVAEKDSIVCNKPGRYLLAFCNKHAWFSGRNVHIKVETNEVCESKDASHKRPLLERTLSF</sequence>
<dbReference type="Pfam" id="PF00650">
    <property type="entry name" value="CRAL_TRIO"/>
    <property type="match status" value="1"/>
</dbReference>
<proteinExistence type="predicted"/>
<organism evidence="2 3">
    <name type="scientific">Plectus sambesii</name>
    <dbReference type="NCBI Taxonomy" id="2011161"/>
    <lineage>
        <taxon>Eukaryota</taxon>
        <taxon>Metazoa</taxon>
        <taxon>Ecdysozoa</taxon>
        <taxon>Nematoda</taxon>
        <taxon>Chromadorea</taxon>
        <taxon>Plectida</taxon>
        <taxon>Plectina</taxon>
        <taxon>Plectoidea</taxon>
        <taxon>Plectidae</taxon>
        <taxon>Plectus</taxon>
    </lineage>
</organism>
<dbReference type="PANTHER" id="PTHR47159:SF6">
    <property type="entry name" value="CRAL-TRIO DOMAIN-CONTAINING PROTEIN"/>
    <property type="match status" value="1"/>
</dbReference>
<evidence type="ECO:0000259" key="1">
    <source>
        <dbReference type="PROSITE" id="PS50191"/>
    </source>
</evidence>
<dbReference type="InterPro" id="IPR058960">
    <property type="entry name" value="Ctg-1-like_C"/>
</dbReference>
<dbReference type="PANTHER" id="PTHR47159">
    <property type="entry name" value="PROTEIN CBG07705-RELATED"/>
    <property type="match status" value="1"/>
</dbReference>
<dbReference type="Pfam" id="PF25883">
    <property type="entry name" value="F28H7_8_C"/>
    <property type="match status" value="1"/>
</dbReference>
<dbReference type="InterPro" id="IPR036598">
    <property type="entry name" value="GOLD_dom_sf"/>
</dbReference>
<protein>
    <submittedName>
        <fullName evidence="3">CRAL-TRIO domain-containing protein</fullName>
    </submittedName>
</protein>
<dbReference type="PROSITE" id="PS50191">
    <property type="entry name" value="CRAL_TRIO"/>
    <property type="match status" value="1"/>
</dbReference>
<dbReference type="Gene3D" id="2.60.120.680">
    <property type="entry name" value="GOLD domain"/>
    <property type="match status" value="1"/>
</dbReference>
<dbReference type="InterPro" id="IPR001251">
    <property type="entry name" value="CRAL-TRIO_dom"/>
</dbReference>
<keyword evidence="2" id="KW-1185">Reference proteome</keyword>
<dbReference type="AlphaFoldDB" id="A0A914WN11"/>
<dbReference type="SUPFAM" id="SSF52087">
    <property type="entry name" value="CRAL/TRIO domain"/>
    <property type="match status" value="1"/>
</dbReference>
<dbReference type="SMART" id="SM00516">
    <property type="entry name" value="SEC14"/>
    <property type="match status" value="1"/>
</dbReference>
<reference evidence="3" key="1">
    <citation type="submission" date="2022-11" db="UniProtKB">
        <authorList>
            <consortium name="WormBaseParasite"/>
        </authorList>
    </citation>
    <scope>IDENTIFICATION</scope>
</reference>
<dbReference type="InterPro" id="IPR036865">
    <property type="entry name" value="CRAL-TRIO_dom_sf"/>
</dbReference>
<dbReference type="Proteomes" id="UP000887566">
    <property type="component" value="Unplaced"/>
</dbReference>
<evidence type="ECO:0000313" key="2">
    <source>
        <dbReference type="Proteomes" id="UP000887566"/>
    </source>
</evidence>
<dbReference type="WBParaSite" id="PSAMB.scaffold463size50280.g6161.t1">
    <property type="protein sequence ID" value="PSAMB.scaffold463size50280.g6161.t1"/>
    <property type="gene ID" value="PSAMB.scaffold463size50280.g6161"/>
</dbReference>
<dbReference type="SUPFAM" id="SSF101576">
    <property type="entry name" value="Supernatant protein factor (SPF), C-terminal domain"/>
    <property type="match status" value="1"/>
</dbReference>
<accession>A0A914WN11</accession>
<dbReference type="InterPro" id="IPR053302">
    <property type="entry name" value="CRAL-TRIO_domain"/>
</dbReference>
<name>A0A914WN11_9BILA</name>
<dbReference type="Gene3D" id="3.40.525.10">
    <property type="entry name" value="CRAL-TRIO lipid binding domain"/>
    <property type="match status" value="1"/>
</dbReference>
<evidence type="ECO:0000313" key="3">
    <source>
        <dbReference type="WBParaSite" id="PSAMB.scaffold463size50280.g6161.t1"/>
    </source>
</evidence>